<accession>A0A815DF70</accession>
<dbReference type="EMBL" id="CAJOBC010037357">
    <property type="protein sequence ID" value="CAF4124519.1"/>
    <property type="molecule type" value="Genomic_DNA"/>
</dbReference>
<comment type="caution">
    <text evidence="1">The sequence shown here is derived from an EMBL/GenBank/DDBJ whole genome shotgun (WGS) entry which is preliminary data.</text>
</comment>
<organism evidence="1 3">
    <name type="scientific">Didymodactylos carnosus</name>
    <dbReference type="NCBI Taxonomy" id="1234261"/>
    <lineage>
        <taxon>Eukaryota</taxon>
        <taxon>Metazoa</taxon>
        <taxon>Spiralia</taxon>
        <taxon>Gnathifera</taxon>
        <taxon>Rotifera</taxon>
        <taxon>Eurotatoria</taxon>
        <taxon>Bdelloidea</taxon>
        <taxon>Philodinida</taxon>
        <taxon>Philodinidae</taxon>
        <taxon>Didymodactylos</taxon>
    </lineage>
</organism>
<dbReference type="EMBL" id="CAJNOQ010012474">
    <property type="protein sequence ID" value="CAF1300839.1"/>
    <property type="molecule type" value="Genomic_DNA"/>
</dbReference>
<protein>
    <submittedName>
        <fullName evidence="1">Uncharacterized protein</fullName>
    </submittedName>
</protein>
<gene>
    <name evidence="1" type="ORF">GPM918_LOCUS28510</name>
    <name evidence="2" type="ORF">SRO942_LOCUS29016</name>
</gene>
<keyword evidence="3" id="KW-1185">Reference proteome</keyword>
<name>A0A815DF70_9BILA</name>
<sequence length="233" mass="26308">MAFVPTHTQVGPGPNGLYHCTSVACVQDTEGFSTQVGVNKRCSIYVQSQRDLLSDDPYEAALILHAESLVRAENQTATTTRTEQNGHHITSTTNDDMMDIINEYHRTDSFMSDIRSNIPVVDKLPELDLEGHYIDPQTSSDPEVQKHQAVASTPLCSAPTSSLNFFPDLIMMQHSYSNPVDPNQTLTHQQYPTKFTNYFREPDLLSQNSMLNHNFKCLYDQQCATDKEMLLYL</sequence>
<dbReference type="Proteomes" id="UP000663829">
    <property type="component" value="Unassembled WGS sequence"/>
</dbReference>
<dbReference type="Proteomes" id="UP000681722">
    <property type="component" value="Unassembled WGS sequence"/>
</dbReference>
<dbReference type="AlphaFoldDB" id="A0A815DF70"/>
<evidence type="ECO:0000313" key="3">
    <source>
        <dbReference type="Proteomes" id="UP000663829"/>
    </source>
</evidence>
<reference evidence="1" key="1">
    <citation type="submission" date="2021-02" db="EMBL/GenBank/DDBJ databases">
        <authorList>
            <person name="Nowell W R."/>
        </authorList>
    </citation>
    <scope>NUCLEOTIDE SEQUENCE</scope>
</reference>
<evidence type="ECO:0000313" key="2">
    <source>
        <dbReference type="EMBL" id="CAF4124519.1"/>
    </source>
</evidence>
<evidence type="ECO:0000313" key="1">
    <source>
        <dbReference type="EMBL" id="CAF1300839.1"/>
    </source>
</evidence>
<proteinExistence type="predicted"/>